<evidence type="ECO:0000256" key="9">
    <source>
        <dbReference type="ARBA" id="ARBA00022679"/>
    </source>
</evidence>
<evidence type="ECO:0000259" key="19">
    <source>
        <dbReference type="PROSITE" id="PS50109"/>
    </source>
</evidence>
<keyword evidence="21" id="KW-1185">Reference proteome</keyword>
<dbReference type="InterPro" id="IPR050482">
    <property type="entry name" value="Sensor_HK_TwoCompSys"/>
</dbReference>
<dbReference type="RefSeq" id="WP_251971065.1">
    <property type="nucleotide sequence ID" value="NZ_AP025730.1"/>
</dbReference>
<comment type="cofactor">
    <cofactor evidence="2">
        <name>[4Fe-4S] cluster</name>
        <dbReference type="ChEBI" id="CHEBI:49883"/>
    </cofactor>
</comment>
<evidence type="ECO:0000256" key="16">
    <source>
        <dbReference type="ARBA" id="ARBA00023014"/>
    </source>
</evidence>
<keyword evidence="10" id="KW-0479">Metal-binding</keyword>
<dbReference type="Pfam" id="PF13185">
    <property type="entry name" value="GAF_2"/>
    <property type="match status" value="1"/>
</dbReference>
<evidence type="ECO:0000256" key="11">
    <source>
        <dbReference type="ARBA" id="ARBA00022741"/>
    </source>
</evidence>
<dbReference type="Pfam" id="PF07730">
    <property type="entry name" value="HisKA_3"/>
    <property type="match status" value="1"/>
</dbReference>
<comment type="subcellular location">
    <subcellularLocation>
        <location evidence="3">Cytoplasm</location>
    </subcellularLocation>
</comment>
<evidence type="ECO:0000256" key="8">
    <source>
        <dbReference type="ARBA" id="ARBA00022553"/>
    </source>
</evidence>
<evidence type="ECO:0000313" key="20">
    <source>
        <dbReference type="EMBL" id="BDI07916.1"/>
    </source>
</evidence>
<keyword evidence="15" id="KW-0902">Two-component regulatory system</keyword>
<keyword evidence="16" id="KW-0411">Iron-sulfur</keyword>
<evidence type="ECO:0000256" key="2">
    <source>
        <dbReference type="ARBA" id="ARBA00001966"/>
    </source>
</evidence>
<keyword evidence="7" id="KW-0963">Cytoplasm</keyword>
<evidence type="ECO:0000256" key="18">
    <source>
        <dbReference type="ARBA" id="ARBA00030800"/>
    </source>
</evidence>
<dbReference type="InterPro" id="IPR005467">
    <property type="entry name" value="His_kinase_dom"/>
</dbReference>
<keyword evidence="6" id="KW-0004">4Fe-4S</keyword>
<dbReference type="Gene3D" id="1.20.5.1930">
    <property type="match status" value="1"/>
</dbReference>
<evidence type="ECO:0000313" key="21">
    <source>
        <dbReference type="Proteomes" id="UP001057498"/>
    </source>
</evidence>
<dbReference type="Pfam" id="PF02518">
    <property type="entry name" value="HATPase_c"/>
    <property type="match status" value="1"/>
</dbReference>
<organism evidence="20 21">
    <name type="scientific">Sphaerotilus microaerophilus</name>
    <dbReference type="NCBI Taxonomy" id="2914710"/>
    <lineage>
        <taxon>Bacteria</taxon>
        <taxon>Pseudomonadati</taxon>
        <taxon>Pseudomonadota</taxon>
        <taxon>Betaproteobacteria</taxon>
        <taxon>Burkholderiales</taxon>
        <taxon>Sphaerotilaceae</taxon>
        <taxon>Sphaerotilus</taxon>
    </lineage>
</organism>
<dbReference type="InterPro" id="IPR029016">
    <property type="entry name" value="GAF-like_dom_sf"/>
</dbReference>
<keyword evidence="12" id="KW-0418">Kinase</keyword>
<keyword evidence="9" id="KW-0808">Transferase</keyword>
<dbReference type="InterPro" id="IPR036890">
    <property type="entry name" value="HATPase_C_sf"/>
</dbReference>
<evidence type="ECO:0000256" key="5">
    <source>
        <dbReference type="ARBA" id="ARBA00017322"/>
    </source>
</evidence>
<dbReference type="Gene3D" id="3.30.565.10">
    <property type="entry name" value="Histidine kinase-like ATPase, C-terminal domain"/>
    <property type="match status" value="1"/>
</dbReference>
<reference evidence="20" key="1">
    <citation type="submission" date="2022-04" db="EMBL/GenBank/DDBJ databases">
        <title>Whole genome sequence of Sphaerotilus sp. FB-5.</title>
        <authorList>
            <person name="Takeda M."/>
            <person name="Narihara S."/>
            <person name="Akimoto M."/>
            <person name="Akimoto R."/>
            <person name="Nishiyashiki S."/>
            <person name="Murakami T."/>
        </authorList>
    </citation>
    <scope>NUCLEOTIDE SEQUENCE</scope>
    <source>
        <strain evidence="20">FB-5</strain>
    </source>
</reference>
<evidence type="ECO:0000256" key="10">
    <source>
        <dbReference type="ARBA" id="ARBA00022723"/>
    </source>
</evidence>
<evidence type="ECO:0000256" key="4">
    <source>
        <dbReference type="ARBA" id="ARBA00012438"/>
    </source>
</evidence>
<keyword evidence="14" id="KW-0408">Iron</keyword>
<feature type="domain" description="Histidine kinase" evidence="19">
    <location>
        <begin position="205"/>
        <end position="400"/>
    </location>
</feature>
<dbReference type="SMART" id="SM00387">
    <property type="entry name" value="HATPase_c"/>
    <property type="match status" value="1"/>
</dbReference>
<dbReference type="EMBL" id="AP025730">
    <property type="protein sequence ID" value="BDI07916.1"/>
    <property type="molecule type" value="Genomic_DNA"/>
</dbReference>
<comment type="catalytic activity">
    <reaction evidence="1">
        <text>ATP + protein L-histidine = ADP + protein N-phospho-L-histidine.</text>
        <dbReference type="EC" id="2.7.13.3"/>
    </reaction>
</comment>
<dbReference type="EC" id="2.7.13.3" evidence="4"/>
<dbReference type="Gene3D" id="3.30.450.40">
    <property type="match status" value="1"/>
</dbReference>
<keyword evidence="11" id="KW-0547">Nucleotide-binding</keyword>
<keyword evidence="8" id="KW-0597">Phosphoprotein</keyword>
<dbReference type="SUPFAM" id="SSF55874">
    <property type="entry name" value="ATPase domain of HSP90 chaperone/DNA topoisomerase II/histidine kinase"/>
    <property type="match status" value="1"/>
</dbReference>
<evidence type="ECO:0000256" key="14">
    <source>
        <dbReference type="ARBA" id="ARBA00023004"/>
    </source>
</evidence>
<dbReference type="InterPro" id="IPR003018">
    <property type="entry name" value="GAF"/>
</dbReference>
<evidence type="ECO:0000256" key="12">
    <source>
        <dbReference type="ARBA" id="ARBA00022777"/>
    </source>
</evidence>
<protein>
    <recommendedName>
        <fullName evidence="5">Oxygen sensor histidine kinase NreB</fullName>
        <ecNumber evidence="4">2.7.13.3</ecNumber>
    </recommendedName>
    <alternativeName>
        <fullName evidence="18">Nitrogen regulation protein B</fullName>
    </alternativeName>
</protein>
<evidence type="ECO:0000256" key="7">
    <source>
        <dbReference type="ARBA" id="ARBA00022490"/>
    </source>
</evidence>
<dbReference type="PANTHER" id="PTHR24421">
    <property type="entry name" value="NITRATE/NITRITE SENSOR PROTEIN NARX-RELATED"/>
    <property type="match status" value="1"/>
</dbReference>
<comment type="function">
    <text evidence="17">Member of the two-component regulatory system NreB/NreC involved in the control of dissimilatory nitrate/nitrite reduction in response to oxygen. NreB functions as a direct oxygen sensor histidine kinase which is autophosphorylated, in the absence of oxygen, probably at the conserved histidine residue, and transfers its phosphate group probably to a conserved aspartate residue of NreC. NreB/NreC activates the expression of the nitrate (narGHJI) and nitrite (nir) reductase operons, as well as the putative nitrate transporter gene narT.</text>
</comment>
<dbReference type="PANTHER" id="PTHR24421:SF10">
    <property type="entry name" value="NITRATE_NITRITE SENSOR PROTEIN NARQ"/>
    <property type="match status" value="1"/>
</dbReference>
<evidence type="ECO:0000256" key="6">
    <source>
        <dbReference type="ARBA" id="ARBA00022485"/>
    </source>
</evidence>
<name>A0ABN6PXN1_9BURK</name>
<dbReference type="Proteomes" id="UP001057498">
    <property type="component" value="Chromosome"/>
</dbReference>
<evidence type="ECO:0000256" key="15">
    <source>
        <dbReference type="ARBA" id="ARBA00023012"/>
    </source>
</evidence>
<evidence type="ECO:0000256" key="13">
    <source>
        <dbReference type="ARBA" id="ARBA00022840"/>
    </source>
</evidence>
<proteinExistence type="predicted"/>
<accession>A0ABN6PXN1</accession>
<dbReference type="InterPro" id="IPR003594">
    <property type="entry name" value="HATPase_dom"/>
</dbReference>
<gene>
    <name evidence="20" type="ORF">CATMQ487_48860</name>
</gene>
<dbReference type="InterPro" id="IPR004358">
    <property type="entry name" value="Sig_transdc_His_kin-like_C"/>
</dbReference>
<keyword evidence="13" id="KW-0067">ATP-binding</keyword>
<evidence type="ECO:0000256" key="17">
    <source>
        <dbReference type="ARBA" id="ARBA00024827"/>
    </source>
</evidence>
<dbReference type="PROSITE" id="PS50109">
    <property type="entry name" value="HIS_KIN"/>
    <property type="match status" value="1"/>
</dbReference>
<evidence type="ECO:0000256" key="3">
    <source>
        <dbReference type="ARBA" id="ARBA00004496"/>
    </source>
</evidence>
<sequence>MSALLSSARRPPPAPLAAVIAKATPPRLDLPPQAAMPTLADGEWRAPLQRLLQAVVTLAGARAGALRLVDADDGGLLLVSAVGDLAVNALESRQQPGSDCGVCSDALRLDRACAASSTCACARAVARQLSEVPQERVYVLPLHHGQAPCGVLNLFFDGPPEVPATLSALLPAMGDMLGLALENHRLARRALHDSVTLERLMLAGEVHDSLAQSLTWMRMRLALLRSAVDHGDRLTSERYLKDIDDSLAGAHGRMRELISEFRTRMDPQGLVQALHQVAEQLGSVAGLQVEVIDEAGALGLNPEQELQVFHIAREALANVAKHAGARHATLRLQRVHDQMILSVDDDGVGLPQAQATQGGRQDHFGLDLMRERARLIGGRIELLSRSGRGTSLRLQFPGTATHHG</sequence>
<dbReference type="InterPro" id="IPR011712">
    <property type="entry name" value="Sig_transdc_His_kin_sub3_dim/P"/>
</dbReference>
<evidence type="ECO:0000256" key="1">
    <source>
        <dbReference type="ARBA" id="ARBA00000085"/>
    </source>
</evidence>
<dbReference type="SUPFAM" id="SSF55781">
    <property type="entry name" value="GAF domain-like"/>
    <property type="match status" value="1"/>
</dbReference>
<dbReference type="PRINTS" id="PR00344">
    <property type="entry name" value="BCTRLSENSOR"/>
</dbReference>
<dbReference type="CDD" id="cd16917">
    <property type="entry name" value="HATPase_UhpB-NarQ-NarX-like"/>
    <property type="match status" value="1"/>
</dbReference>